<feature type="transmembrane region" description="Helical" evidence="7">
    <location>
        <begin position="251"/>
        <end position="275"/>
    </location>
</feature>
<dbReference type="PROSITE" id="PS50928">
    <property type="entry name" value="ABC_TM1"/>
    <property type="match status" value="1"/>
</dbReference>
<keyword evidence="6 7" id="KW-0472">Membrane</keyword>
<dbReference type="Pfam" id="PF00528">
    <property type="entry name" value="BPD_transp_1"/>
    <property type="match status" value="1"/>
</dbReference>
<dbReference type="InterPro" id="IPR000515">
    <property type="entry name" value="MetI-like"/>
</dbReference>
<comment type="similarity">
    <text evidence="7">Belongs to the binding-protein-dependent transport system permease family.</text>
</comment>
<feature type="transmembrane region" description="Helical" evidence="7">
    <location>
        <begin position="195"/>
        <end position="213"/>
    </location>
</feature>
<dbReference type="RefSeq" id="WP_245994517.1">
    <property type="nucleotide sequence ID" value="NZ_BIFR01000002.1"/>
</dbReference>
<comment type="subcellular location">
    <subcellularLocation>
        <location evidence="1 7">Cell membrane</location>
        <topology evidence="1 7">Multi-pass membrane protein</topology>
    </subcellularLocation>
</comment>
<dbReference type="EMBL" id="BIFR01000002">
    <property type="protein sequence ID" value="GCE15990.1"/>
    <property type="molecule type" value="Genomic_DNA"/>
</dbReference>
<evidence type="ECO:0000256" key="2">
    <source>
        <dbReference type="ARBA" id="ARBA00022448"/>
    </source>
</evidence>
<reference evidence="10" key="1">
    <citation type="submission" date="2018-12" db="EMBL/GenBank/DDBJ databases">
        <title>Tengunoibacter tsumagoiensis gen. nov., sp. nov., Dictyobacter kobayashii sp. nov., D. alpinus sp. nov., and D. joshuensis sp. nov. and description of Dictyobacteraceae fam. nov. within the order Ktedonobacterales isolated from Tengu-no-mugimeshi.</title>
        <authorList>
            <person name="Wang C.M."/>
            <person name="Zheng Y."/>
            <person name="Sakai Y."/>
            <person name="Toyoda A."/>
            <person name="Minakuchi Y."/>
            <person name="Abe K."/>
            <person name="Yokota A."/>
            <person name="Yabe S."/>
        </authorList>
    </citation>
    <scope>NUCLEOTIDE SEQUENCE [LARGE SCALE GENOMIC DNA]</scope>
    <source>
        <strain evidence="10">Uno3</strain>
    </source>
</reference>
<keyword evidence="10" id="KW-1185">Reference proteome</keyword>
<proteinExistence type="inferred from homology"/>
<evidence type="ECO:0000256" key="3">
    <source>
        <dbReference type="ARBA" id="ARBA00022475"/>
    </source>
</evidence>
<dbReference type="SUPFAM" id="SSF161098">
    <property type="entry name" value="MetI-like"/>
    <property type="match status" value="1"/>
</dbReference>
<feature type="domain" description="ABC transmembrane type-1" evidence="8">
    <location>
        <begin position="134"/>
        <end position="322"/>
    </location>
</feature>
<dbReference type="Proteomes" id="UP000287352">
    <property type="component" value="Unassembled WGS sequence"/>
</dbReference>
<dbReference type="GO" id="GO:0005886">
    <property type="term" value="C:plasma membrane"/>
    <property type="evidence" value="ECO:0007669"/>
    <property type="project" value="UniProtKB-SubCell"/>
</dbReference>
<evidence type="ECO:0000259" key="8">
    <source>
        <dbReference type="PROSITE" id="PS50928"/>
    </source>
</evidence>
<dbReference type="CDD" id="cd06261">
    <property type="entry name" value="TM_PBP2"/>
    <property type="match status" value="1"/>
</dbReference>
<feature type="transmembrane region" description="Helical" evidence="7">
    <location>
        <begin position="136"/>
        <end position="158"/>
    </location>
</feature>
<dbReference type="AlphaFoldDB" id="A0A402AA19"/>
<evidence type="ECO:0000256" key="1">
    <source>
        <dbReference type="ARBA" id="ARBA00004651"/>
    </source>
</evidence>
<dbReference type="InterPro" id="IPR050366">
    <property type="entry name" value="BP-dependent_transpt_permease"/>
</dbReference>
<keyword evidence="5 7" id="KW-1133">Transmembrane helix</keyword>
<dbReference type="PANTHER" id="PTHR43386">
    <property type="entry name" value="OLIGOPEPTIDE TRANSPORT SYSTEM PERMEASE PROTEIN APPC"/>
    <property type="match status" value="1"/>
</dbReference>
<keyword evidence="3" id="KW-1003">Cell membrane</keyword>
<feature type="transmembrane region" description="Helical" evidence="7">
    <location>
        <begin position="165"/>
        <end position="189"/>
    </location>
</feature>
<sequence>MTNTSSSPEQQPDVVMEIENSADRSSTVQLDDQQVPAASVGAAGIAGVSSPGVVTGRLSDVWRLVTRNGKVTLGTFVALVFVLIALLGPVFLHADPNAFGIDSLAPPSADHWLGTTQTGQDVFTQVIIGARSSVTWGLVTGVLVTLISIVLGLTAGYFGGVIDDIISVIINVFLLLPGFPLAIVLAAFFPWKGSVTVTMVLVITGWAYGARVLRAQTMSLRNRDFVEAARSSGEHTWRIIFFEILPNQISIVAGNLIGAIVYALLAAAGLEFLGLGDPNNVSWGVMLFWAQNNDAILLGAWWWFLPPGLCIAFLSAALSLINFGMDEVANPRLRKEPKVKVAKEKKAVAA</sequence>
<keyword evidence="2 7" id="KW-0813">Transport</keyword>
<name>A0A402AA19_9CHLR</name>
<protein>
    <recommendedName>
        <fullName evidence="8">ABC transmembrane type-1 domain-containing protein</fullName>
    </recommendedName>
</protein>
<feature type="transmembrane region" description="Helical" evidence="7">
    <location>
        <begin position="71"/>
        <end position="92"/>
    </location>
</feature>
<evidence type="ECO:0000256" key="4">
    <source>
        <dbReference type="ARBA" id="ARBA00022692"/>
    </source>
</evidence>
<accession>A0A402AA19</accession>
<evidence type="ECO:0000256" key="7">
    <source>
        <dbReference type="RuleBase" id="RU363032"/>
    </source>
</evidence>
<dbReference type="Gene3D" id="1.10.3720.10">
    <property type="entry name" value="MetI-like"/>
    <property type="match status" value="1"/>
</dbReference>
<evidence type="ECO:0000313" key="9">
    <source>
        <dbReference type="EMBL" id="GCE15990.1"/>
    </source>
</evidence>
<evidence type="ECO:0000256" key="5">
    <source>
        <dbReference type="ARBA" id="ARBA00022989"/>
    </source>
</evidence>
<evidence type="ECO:0000256" key="6">
    <source>
        <dbReference type="ARBA" id="ARBA00023136"/>
    </source>
</evidence>
<organism evidence="9 10">
    <name type="scientific">Tengunoibacter tsumagoiensis</name>
    <dbReference type="NCBI Taxonomy" id="2014871"/>
    <lineage>
        <taxon>Bacteria</taxon>
        <taxon>Bacillati</taxon>
        <taxon>Chloroflexota</taxon>
        <taxon>Ktedonobacteria</taxon>
        <taxon>Ktedonobacterales</taxon>
        <taxon>Dictyobacteraceae</taxon>
        <taxon>Tengunoibacter</taxon>
    </lineage>
</organism>
<comment type="caution">
    <text evidence="9">The sequence shown here is derived from an EMBL/GenBank/DDBJ whole genome shotgun (WGS) entry which is preliminary data.</text>
</comment>
<feature type="transmembrane region" description="Helical" evidence="7">
    <location>
        <begin position="295"/>
        <end position="325"/>
    </location>
</feature>
<dbReference type="GO" id="GO:0071916">
    <property type="term" value="F:dipeptide transmembrane transporter activity"/>
    <property type="evidence" value="ECO:0007669"/>
    <property type="project" value="TreeGrafter"/>
</dbReference>
<dbReference type="InterPro" id="IPR035906">
    <property type="entry name" value="MetI-like_sf"/>
</dbReference>
<gene>
    <name evidence="9" type="ORF">KTT_58490</name>
</gene>
<dbReference type="PANTHER" id="PTHR43386:SF1">
    <property type="entry name" value="D,D-DIPEPTIDE TRANSPORT SYSTEM PERMEASE PROTEIN DDPC-RELATED"/>
    <property type="match status" value="1"/>
</dbReference>
<evidence type="ECO:0000313" key="10">
    <source>
        <dbReference type="Proteomes" id="UP000287352"/>
    </source>
</evidence>
<keyword evidence="4 7" id="KW-0812">Transmembrane</keyword>